<dbReference type="EMBL" id="LATX01001439">
    <property type="protein sequence ID" value="KTB41565.1"/>
    <property type="molecule type" value="Genomic_DNA"/>
</dbReference>
<comment type="caution">
    <text evidence="2">The sequence shown here is derived from an EMBL/GenBank/DDBJ whole genome shotgun (WGS) entry which is preliminary data.</text>
</comment>
<reference evidence="2 3" key="1">
    <citation type="submission" date="2015-12" db="EMBL/GenBank/DDBJ databases">
        <title>Draft genome sequence of Moniliophthora roreri, the causal agent of frosty pod rot of cacao.</title>
        <authorList>
            <person name="Aime M.C."/>
            <person name="Diaz-Valderrama J.R."/>
            <person name="Kijpornyongpan T."/>
            <person name="Phillips-Mora W."/>
        </authorList>
    </citation>
    <scope>NUCLEOTIDE SEQUENCE [LARGE SCALE GENOMIC DNA]</scope>
    <source>
        <strain evidence="2 3">MCA 2952</strain>
    </source>
</reference>
<proteinExistence type="predicted"/>
<name>A0A0W0FYZ8_MONRR</name>
<accession>A0A0W0FYZ8</accession>
<feature type="compositionally biased region" description="Low complexity" evidence="1">
    <location>
        <begin position="98"/>
        <end position="111"/>
    </location>
</feature>
<dbReference type="Proteomes" id="UP000054988">
    <property type="component" value="Unassembled WGS sequence"/>
</dbReference>
<evidence type="ECO:0000256" key="1">
    <source>
        <dbReference type="SAM" id="MobiDB-lite"/>
    </source>
</evidence>
<evidence type="ECO:0000313" key="2">
    <source>
        <dbReference type="EMBL" id="KTB41565.1"/>
    </source>
</evidence>
<organism evidence="2 3">
    <name type="scientific">Moniliophthora roreri</name>
    <name type="common">Frosty pod rot fungus</name>
    <name type="synonym">Monilia roreri</name>
    <dbReference type="NCBI Taxonomy" id="221103"/>
    <lineage>
        <taxon>Eukaryota</taxon>
        <taxon>Fungi</taxon>
        <taxon>Dikarya</taxon>
        <taxon>Basidiomycota</taxon>
        <taxon>Agaricomycotina</taxon>
        <taxon>Agaricomycetes</taxon>
        <taxon>Agaricomycetidae</taxon>
        <taxon>Agaricales</taxon>
        <taxon>Marasmiineae</taxon>
        <taxon>Marasmiaceae</taxon>
        <taxon>Moniliophthora</taxon>
    </lineage>
</organism>
<gene>
    <name evidence="2" type="ORF">WG66_5856</name>
</gene>
<dbReference type="AlphaFoldDB" id="A0A0W0FYZ8"/>
<evidence type="ECO:0000313" key="3">
    <source>
        <dbReference type="Proteomes" id="UP000054988"/>
    </source>
</evidence>
<protein>
    <submittedName>
        <fullName evidence="2">Uncharacterized protein</fullName>
    </submittedName>
</protein>
<feature type="region of interest" description="Disordered" evidence="1">
    <location>
        <begin position="98"/>
        <end position="125"/>
    </location>
</feature>
<sequence length="125" mass="12981">MVSTQSQLNPSPTLLARHSLCSRLTIPGPTLSEDSIFFHFIVTSSPSSRQDLLNGKKILWIGGNREVLQLADSIGNEPKEGSDMALALAQAAAEAAEAEAAATAEANVSAANPTPSDPAHSTQAT</sequence>